<keyword evidence="7" id="KW-1185">Reference proteome</keyword>
<gene>
    <name evidence="6" type="ORF">O4U47_23850</name>
</gene>
<reference evidence="6" key="1">
    <citation type="submission" date="2023-01" db="EMBL/GenBank/DDBJ databases">
        <title>Draft genome sequence of Nocardiopsis sp. LSu2-4 isolated from halophytes.</title>
        <authorList>
            <person name="Duangmal K."/>
            <person name="Chantavorakit T."/>
        </authorList>
    </citation>
    <scope>NUCLEOTIDE SEQUENCE</scope>
    <source>
        <strain evidence="6">LSu2-4</strain>
    </source>
</reference>
<dbReference type="PANTHER" id="PTHR30346">
    <property type="entry name" value="TRANSCRIPTIONAL DUAL REGULATOR HCAR-RELATED"/>
    <property type="match status" value="1"/>
</dbReference>
<organism evidence="6 7">
    <name type="scientific">Nocardiopsis suaedae</name>
    <dbReference type="NCBI Taxonomy" id="3018444"/>
    <lineage>
        <taxon>Bacteria</taxon>
        <taxon>Bacillati</taxon>
        <taxon>Actinomycetota</taxon>
        <taxon>Actinomycetes</taxon>
        <taxon>Streptosporangiales</taxon>
        <taxon>Nocardiopsidaceae</taxon>
        <taxon>Nocardiopsis</taxon>
    </lineage>
</organism>
<comment type="similarity">
    <text evidence="1">Belongs to the LysR transcriptional regulatory family.</text>
</comment>
<dbReference type="Proteomes" id="UP001165685">
    <property type="component" value="Unassembled WGS sequence"/>
</dbReference>
<dbReference type="InterPro" id="IPR000847">
    <property type="entry name" value="LysR_HTH_N"/>
</dbReference>
<evidence type="ECO:0000313" key="6">
    <source>
        <dbReference type="EMBL" id="MDA2807564.1"/>
    </source>
</evidence>
<accession>A0ABT4TS90</accession>
<evidence type="ECO:0000256" key="3">
    <source>
        <dbReference type="ARBA" id="ARBA00023125"/>
    </source>
</evidence>
<dbReference type="Gene3D" id="3.40.190.10">
    <property type="entry name" value="Periplasmic binding protein-like II"/>
    <property type="match status" value="2"/>
</dbReference>
<sequence>MELRALHYFVTVAEELHFGRAATRLHMSQPPLSRAIRRLEADVGAPLFTRSPSGVALTPVGAVLLDEARALLDHADRVRARVGAAAGARALTVGILGGVADPGTARLAAAFRRHHPGVDVRVRDTDLTDPTCGLHAGLVDVALTRAPFDETALAVRTLRTDPVGAVLRTDDPLAGRDRLRLADLAGRRWFRFPQGTDPLWRSYWNGGREREGPVVHAVQECLQAVLWNGTVGLAPLGHDLPKGLAAVPVSDMAPSRAVAAWNEGDANPLVRSFVEAATAAYGRRGS</sequence>
<feature type="domain" description="HTH lysR-type" evidence="5">
    <location>
        <begin position="1"/>
        <end position="58"/>
    </location>
</feature>
<dbReference type="EMBL" id="JAQFWP010000058">
    <property type="protein sequence ID" value="MDA2807564.1"/>
    <property type="molecule type" value="Genomic_DNA"/>
</dbReference>
<protein>
    <submittedName>
        <fullName evidence="6">LysR substrate-binding domain-containing protein</fullName>
    </submittedName>
</protein>
<dbReference type="Pfam" id="PF00126">
    <property type="entry name" value="HTH_1"/>
    <property type="match status" value="1"/>
</dbReference>
<keyword evidence="2" id="KW-0805">Transcription regulation</keyword>
<dbReference type="RefSeq" id="WP_270680192.1">
    <property type="nucleotide sequence ID" value="NZ_JAQFWP010000058.1"/>
</dbReference>
<evidence type="ECO:0000313" key="7">
    <source>
        <dbReference type="Proteomes" id="UP001165685"/>
    </source>
</evidence>
<dbReference type="Gene3D" id="1.10.10.10">
    <property type="entry name" value="Winged helix-like DNA-binding domain superfamily/Winged helix DNA-binding domain"/>
    <property type="match status" value="1"/>
</dbReference>
<dbReference type="SUPFAM" id="SSF53850">
    <property type="entry name" value="Periplasmic binding protein-like II"/>
    <property type="match status" value="1"/>
</dbReference>
<evidence type="ECO:0000256" key="4">
    <source>
        <dbReference type="ARBA" id="ARBA00023163"/>
    </source>
</evidence>
<keyword evidence="4" id="KW-0804">Transcription</keyword>
<dbReference type="PROSITE" id="PS50931">
    <property type="entry name" value="HTH_LYSR"/>
    <property type="match status" value="1"/>
</dbReference>
<name>A0ABT4TS90_9ACTN</name>
<dbReference type="InterPro" id="IPR005119">
    <property type="entry name" value="LysR_subst-bd"/>
</dbReference>
<dbReference type="CDD" id="cd08414">
    <property type="entry name" value="PBP2_LTTR_aromatics_like"/>
    <property type="match status" value="1"/>
</dbReference>
<evidence type="ECO:0000256" key="1">
    <source>
        <dbReference type="ARBA" id="ARBA00009437"/>
    </source>
</evidence>
<dbReference type="PANTHER" id="PTHR30346:SF0">
    <property type="entry name" value="HCA OPERON TRANSCRIPTIONAL ACTIVATOR HCAR"/>
    <property type="match status" value="1"/>
</dbReference>
<dbReference type="Pfam" id="PF03466">
    <property type="entry name" value="LysR_substrate"/>
    <property type="match status" value="1"/>
</dbReference>
<evidence type="ECO:0000259" key="5">
    <source>
        <dbReference type="PROSITE" id="PS50931"/>
    </source>
</evidence>
<dbReference type="PRINTS" id="PR00039">
    <property type="entry name" value="HTHLYSR"/>
</dbReference>
<dbReference type="InterPro" id="IPR036390">
    <property type="entry name" value="WH_DNA-bd_sf"/>
</dbReference>
<dbReference type="InterPro" id="IPR036388">
    <property type="entry name" value="WH-like_DNA-bd_sf"/>
</dbReference>
<comment type="caution">
    <text evidence="6">The sequence shown here is derived from an EMBL/GenBank/DDBJ whole genome shotgun (WGS) entry which is preliminary data.</text>
</comment>
<keyword evidence="3" id="KW-0238">DNA-binding</keyword>
<dbReference type="SUPFAM" id="SSF46785">
    <property type="entry name" value="Winged helix' DNA-binding domain"/>
    <property type="match status" value="1"/>
</dbReference>
<proteinExistence type="inferred from homology"/>
<evidence type="ECO:0000256" key="2">
    <source>
        <dbReference type="ARBA" id="ARBA00023015"/>
    </source>
</evidence>